<comment type="caution">
    <text evidence="3">The sequence shown here is derived from an EMBL/GenBank/DDBJ whole genome shotgun (WGS) entry which is preliminary data.</text>
</comment>
<reference evidence="3 4" key="1">
    <citation type="journal article" date="2015" name="Genome Biol.">
        <title>Comparative genomics of Steinernema reveals deeply conserved gene regulatory networks.</title>
        <authorList>
            <person name="Dillman A.R."/>
            <person name="Macchietto M."/>
            <person name="Porter C.F."/>
            <person name="Rogers A."/>
            <person name="Williams B."/>
            <person name="Antoshechkin I."/>
            <person name="Lee M.M."/>
            <person name="Goodwin Z."/>
            <person name="Lu X."/>
            <person name="Lewis E.E."/>
            <person name="Goodrich-Blair H."/>
            <person name="Stock S.P."/>
            <person name="Adams B.J."/>
            <person name="Sternberg P.W."/>
            <person name="Mortazavi A."/>
        </authorList>
    </citation>
    <scope>NUCLEOTIDE SEQUENCE [LARGE SCALE GENOMIC DNA]</scope>
    <source>
        <strain evidence="3 4">ALL</strain>
    </source>
</reference>
<dbReference type="Pfam" id="PF25462">
    <property type="entry name" value="Beta-barrel_INTS6"/>
    <property type="match status" value="1"/>
</dbReference>
<dbReference type="InterPro" id="IPR036465">
    <property type="entry name" value="vWFA_dom_sf"/>
</dbReference>
<feature type="compositionally biased region" description="Polar residues" evidence="1">
    <location>
        <begin position="972"/>
        <end position="983"/>
    </location>
</feature>
<evidence type="ECO:0000313" key="3">
    <source>
        <dbReference type="EMBL" id="TKR73154.1"/>
    </source>
</evidence>
<evidence type="ECO:0000313" key="4">
    <source>
        <dbReference type="Proteomes" id="UP000298663"/>
    </source>
</evidence>
<feature type="region of interest" description="Disordered" evidence="1">
    <location>
        <begin position="742"/>
        <end position="775"/>
    </location>
</feature>
<accession>A0A4U5MTX1</accession>
<dbReference type="PANTHER" id="PTHR12957:SF2">
    <property type="entry name" value="INTEGRATOR COMPLEX SUBUNIT 6"/>
    <property type="match status" value="1"/>
</dbReference>
<feature type="region of interest" description="Disordered" evidence="1">
    <location>
        <begin position="834"/>
        <end position="875"/>
    </location>
</feature>
<evidence type="ECO:0000259" key="2">
    <source>
        <dbReference type="PROSITE" id="PS50234"/>
    </source>
</evidence>
<dbReference type="InterPro" id="IPR051113">
    <property type="entry name" value="Integrator_subunit6"/>
</dbReference>
<dbReference type="STRING" id="34508.A0A4U5MTX1"/>
<organism evidence="3 4">
    <name type="scientific">Steinernema carpocapsae</name>
    <name type="common">Entomopathogenic nematode</name>
    <dbReference type="NCBI Taxonomy" id="34508"/>
    <lineage>
        <taxon>Eukaryota</taxon>
        <taxon>Metazoa</taxon>
        <taxon>Ecdysozoa</taxon>
        <taxon>Nematoda</taxon>
        <taxon>Chromadorea</taxon>
        <taxon>Rhabditida</taxon>
        <taxon>Tylenchina</taxon>
        <taxon>Panagrolaimomorpha</taxon>
        <taxon>Strongyloidoidea</taxon>
        <taxon>Steinernematidae</taxon>
        <taxon>Steinernema</taxon>
    </lineage>
</organism>
<protein>
    <recommendedName>
        <fullName evidence="2">VWFA domain-containing protein</fullName>
    </recommendedName>
</protein>
<dbReference type="PROSITE" id="PS50234">
    <property type="entry name" value="VWFA"/>
    <property type="match status" value="1"/>
</dbReference>
<dbReference type="InterPro" id="IPR002035">
    <property type="entry name" value="VWF_A"/>
</dbReference>
<feature type="region of interest" description="Disordered" evidence="1">
    <location>
        <begin position="964"/>
        <end position="983"/>
    </location>
</feature>
<dbReference type="Pfam" id="PF13519">
    <property type="entry name" value="VWA_2"/>
    <property type="match status" value="1"/>
</dbReference>
<dbReference type="FunFam" id="3.40.50.410:FF:000010">
    <property type="entry name" value="Integrator complex subunit 6 like"/>
    <property type="match status" value="1"/>
</dbReference>
<reference evidence="3 4" key="2">
    <citation type="journal article" date="2019" name="G3 (Bethesda)">
        <title>Hybrid Assembly of the Genome of the Entomopathogenic Nematode Steinernema carpocapsae Identifies the X-Chromosome.</title>
        <authorList>
            <person name="Serra L."/>
            <person name="Macchietto M."/>
            <person name="Macias-Munoz A."/>
            <person name="McGill C.J."/>
            <person name="Rodriguez I.M."/>
            <person name="Rodriguez B."/>
            <person name="Murad R."/>
            <person name="Mortazavi A."/>
        </authorList>
    </citation>
    <scope>NUCLEOTIDE SEQUENCE [LARGE SCALE GENOMIC DNA]</scope>
    <source>
        <strain evidence="3 4">ALL</strain>
    </source>
</reference>
<dbReference type="SUPFAM" id="SSF53300">
    <property type="entry name" value="vWA-like"/>
    <property type="match status" value="1"/>
</dbReference>
<name>A0A4U5MTX1_STECR</name>
<feature type="domain" description="VWFA" evidence="2">
    <location>
        <begin position="87"/>
        <end position="308"/>
    </location>
</feature>
<dbReference type="Proteomes" id="UP000298663">
    <property type="component" value="Unassembled WGS sequence"/>
</dbReference>
<dbReference type="AlphaFoldDB" id="A0A4U5MTX1"/>
<dbReference type="Gene3D" id="3.40.50.410">
    <property type="entry name" value="von Willebrand factor, type A domain"/>
    <property type="match status" value="1"/>
</dbReference>
<dbReference type="GO" id="GO:0034472">
    <property type="term" value="P:snRNA 3'-end processing"/>
    <property type="evidence" value="ECO:0007669"/>
    <property type="project" value="TreeGrafter"/>
</dbReference>
<evidence type="ECO:0000256" key="1">
    <source>
        <dbReference type="SAM" id="MobiDB-lite"/>
    </source>
</evidence>
<dbReference type="PANTHER" id="PTHR12957">
    <property type="entry name" value="DEAD/H BOX POLYPEPTIDE 26/DICE1-RELATED"/>
    <property type="match status" value="1"/>
</dbReference>
<dbReference type="EMBL" id="AZBU02000006">
    <property type="protein sequence ID" value="TKR73154.1"/>
    <property type="molecule type" value="Genomic_DNA"/>
</dbReference>
<sequence>MRTASHSPPPPVTSAAAFFETPAGSHHDRPASPVSSSRGRRHDMKRFLQTVARFSSTKKNLYFRPSIFLHLFYARTESRATAVTMTIILFLVDSSASMGQKTYLGTTYLDAARSTIELFWKLRQKDPVSKGDRYMLMTFDDFPKNVRSGWREGQATLSEQLKNLQPHGVTAFGPALGSAFRFVNLNRAQSGIENYGFGRHPYYVEPVVIVAFTDGGSLSTLREGTTGEIKFMRPEIPGTEMTEEPFRWDQRLYTVVLRYSGHPLKQKIPANAAVPSDRSHIDVMCQATGGRSYCVLSHKMIQQVVEDILKRVQLGGVLARFEKTGTDPPRVVIENENGAQVTIGIPQNEAWKNQLLNICKPVRIGPSSYVGHWPIPEAFWPDSTMAQFPPRKAHPVIQFKCDPCPQQLNNDFPFDKYELEPSALTQMILERRQVNVCWQVFVQNSATTPGIGHPFGYIKPSSNMQTVNLFIMPYNYPVILSILDEFKEARGRASGAIRSKLERYLTSVPFYYYGPLKKALKRINLTHQLLEEPGQVYPYSTVGYLNKIKATAKEEQEQLVVQVGENVQQSTAANLAVNVQVPILRTIQPPPAPTDDRRRSVIPSPPLPKDIFANFKITLSESKMRTATYNDPSSYFKNPFDVNRGSLIGQLTKMKMNFEQRLSDSTIPVLEGGMPGTRIKLQQAESLHSQTISTMGDYNAYMNRLKAIGGTRKLAEDKMARFHAFGNPFKEKKGMAIDEVGSLNETNAPGSSSPNKSVDKSRPRRKSGPLQFETGSAWRKRLRSISMSGSDTSSVFSDFSDVASISSLENDVIVDEAECSTGLVIAEEEQMEVSNGNENGSATAHAPTTNGRPKDVHKPAQNGTASRKRKLDLPNNVKLPEATTAAVNNKLTTEQLRRRKLAICSIARTLSQRPEQICQRVVEAIGDVGVEDQLKIVKQAMHQAEKLKREKLLCCLEKEHQRLRDKREASKSPLSPTSTTGVH</sequence>
<keyword evidence="4" id="KW-1185">Reference proteome</keyword>
<dbReference type="CDD" id="cd00198">
    <property type="entry name" value="vWFA"/>
    <property type="match status" value="1"/>
</dbReference>
<dbReference type="InterPro" id="IPR057413">
    <property type="entry name" value="Beta-barrel_INTS6"/>
</dbReference>
<dbReference type="OrthoDB" id="9449012at2759"/>
<proteinExistence type="predicted"/>
<dbReference type="GO" id="GO:0032039">
    <property type="term" value="C:integrator complex"/>
    <property type="evidence" value="ECO:0007669"/>
    <property type="project" value="TreeGrafter"/>
</dbReference>
<feature type="compositionally biased region" description="Polar residues" evidence="1">
    <location>
        <begin position="743"/>
        <end position="756"/>
    </location>
</feature>
<feature type="compositionally biased region" description="Polar residues" evidence="1">
    <location>
        <begin position="834"/>
        <end position="851"/>
    </location>
</feature>
<gene>
    <name evidence="3" type="ORF">L596_020496</name>
</gene>